<sequence>MEALLDPDDTTSDLLAAVRTSRAVAEQAERDVLIAAARFAALHSVDSPQEVAGLDGDVFGDRMLPLAGPGAPLISEAAAVEFSAVLGRSTHAGKKFLGDAVELRYRLKHVWARILDGSLLAWRARRIADLTRRLDREVVTWVDKQIGPYAHTMGPVQLERAITQAAALFEPDVAAAVAESEGVEHRSVTITTHEATPFVGTGAEQGQAVLALGYLDGVLDAADALDLEQAVASIAHGLLDEDDYAHASLDVRRAAALGVLGRAYNSGSFDGVPGVTRVVELVIHTDTRDLAGTGLVRLANTRGLVTIERLEQWATTPGTIVKPVIVVDLADNVEAAGYVPTARQRRQAELIHEKCSFPYCQARAEHCDLDHRAPYAAGGKTSSHNLTPLCRQHHRMKTHHGWRYHRIRAGTYRWCSPHGYEYVVTPTGTIDISEDLGPPLTLAA</sequence>
<organism evidence="2 3">
    <name type="scientific">Nocardioides albus</name>
    <dbReference type="NCBI Taxonomy" id="1841"/>
    <lineage>
        <taxon>Bacteria</taxon>
        <taxon>Bacillati</taxon>
        <taxon>Actinomycetota</taxon>
        <taxon>Actinomycetes</taxon>
        <taxon>Propionibacteriales</taxon>
        <taxon>Nocardioidaceae</taxon>
        <taxon>Nocardioides</taxon>
    </lineage>
</organism>
<dbReference type="InterPro" id="IPR003615">
    <property type="entry name" value="HNH_nuc"/>
</dbReference>
<comment type="caution">
    <text evidence="2">The sequence shown here is derived from an EMBL/GenBank/DDBJ whole genome shotgun (WGS) entry which is preliminary data.</text>
</comment>
<feature type="domain" description="HNH nuclease" evidence="1">
    <location>
        <begin position="345"/>
        <end position="395"/>
    </location>
</feature>
<proteinExistence type="predicted"/>
<evidence type="ECO:0000313" key="2">
    <source>
        <dbReference type="EMBL" id="MBB3089188.1"/>
    </source>
</evidence>
<name>A0A7W5A3U2_9ACTN</name>
<accession>A0A7W5A3U2</accession>
<protein>
    <recommendedName>
        <fullName evidence="1">HNH nuclease domain-containing protein</fullName>
    </recommendedName>
</protein>
<evidence type="ECO:0000313" key="3">
    <source>
        <dbReference type="Proteomes" id="UP000577707"/>
    </source>
</evidence>
<keyword evidence="3" id="KW-1185">Reference proteome</keyword>
<reference evidence="2 3" key="1">
    <citation type="submission" date="2020-08" db="EMBL/GenBank/DDBJ databases">
        <title>Genomic Encyclopedia of Type Strains, Phase III (KMG-III): the genomes of soil and plant-associated and newly described type strains.</title>
        <authorList>
            <person name="Whitman W."/>
        </authorList>
    </citation>
    <scope>NUCLEOTIDE SEQUENCE [LARGE SCALE GENOMIC DNA]</scope>
    <source>
        <strain evidence="2 3">CECT 3302</strain>
    </source>
</reference>
<dbReference type="SMART" id="SM00507">
    <property type="entry name" value="HNHc"/>
    <property type="match status" value="1"/>
</dbReference>
<evidence type="ECO:0000259" key="1">
    <source>
        <dbReference type="SMART" id="SM00507"/>
    </source>
</evidence>
<dbReference type="CDD" id="cd00085">
    <property type="entry name" value="HNHc"/>
    <property type="match status" value="1"/>
</dbReference>
<dbReference type="AlphaFoldDB" id="A0A7W5A3U2"/>
<dbReference type="RefSeq" id="WP_183544996.1">
    <property type="nucleotide sequence ID" value="NZ_BMQT01000002.1"/>
</dbReference>
<dbReference type="Proteomes" id="UP000577707">
    <property type="component" value="Unassembled WGS sequence"/>
</dbReference>
<gene>
    <name evidence="2" type="ORF">FHS12_002134</name>
</gene>
<dbReference type="EMBL" id="JACHXG010000004">
    <property type="protein sequence ID" value="MBB3089188.1"/>
    <property type="molecule type" value="Genomic_DNA"/>
</dbReference>
<dbReference type="Gene3D" id="1.10.30.50">
    <property type="match status" value="1"/>
</dbReference>